<reference evidence="9 10" key="1">
    <citation type="journal article" date="2019" name="New Phytol.">
        <title>Comparative genomics reveals unique wood-decay strategies and fruiting body development in the Schizophyllaceae.</title>
        <authorList>
            <person name="Almasi E."/>
            <person name="Sahu N."/>
            <person name="Krizsan K."/>
            <person name="Balint B."/>
            <person name="Kovacs G.M."/>
            <person name="Kiss B."/>
            <person name="Cseklye J."/>
            <person name="Drula E."/>
            <person name="Henrissat B."/>
            <person name="Nagy I."/>
            <person name="Chovatia M."/>
            <person name="Adam C."/>
            <person name="LaButti K."/>
            <person name="Lipzen A."/>
            <person name="Riley R."/>
            <person name="Grigoriev I.V."/>
            <person name="Nagy L.G."/>
        </authorList>
    </citation>
    <scope>NUCLEOTIDE SEQUENCE [LARGE SCALE GENOMIC DNA]</scope>
    <source>
        <strain evidence="9 10">NL-1724</strain>
    </source>
</reference>
<dbReference type="InterPro" id="IPR001958">
    <property type="entry name" value="Tet-R_TetA/multi-R_MdtG-like"/>
</dbReference>
<evidence type="ECO:0000256" key="2">
    <source>
        <dbReference type="ARBA" id="ARBA00006829"/>
    </source>
</evidence>
<feature type="transmembrane region" description="Helical" evidence="7">
    <location>
        <begin position="372"/>
        <end position="397"/>
    </location>
</feature>
<dbReference type="CDD" id="cd17325">
    <property type="entry name" value="MFS_MdtG_SLC18_like"/>
    <property type="match status" value="1"/>
</dbReference>
<dbReference type="PANTHER" id="PTHR23506">
    <property type="entry name" value="GH10249P"/>
    <property type="match status" value="1"/>
</dbReference>
<gene>
    <name evidence="9" type="ORF">BD626DRAFT_515796</name>
</gene>
<keyword evidence="6 7" id="KW-0472">Membrane</keyword>
<dbReference type="AlphaFoldDB" id="A0A550BXF8"/>
<comment type="caution">
    <text evidence="9">The sequence shown here is derived from an EMBL/GenBank/DDBJ whole genome shotgun (WGS) entry which is preliminary data.</text>
</comment>
<feature type="transmembrane region" description="Helical" evidence="7">
    <location>
        <begin position="340"/>
        <end position="360"/>
    </location>
</feature>
<feature type="transmembrane region" description="Helical" evidence="7">
    <location>
        <begin position="303"/>
        <end position="320"/>
    </location>
</feature>
<dbReference type="InterPro" id="IPR020846">
    <property type="entry name" value="MFS_dom"/>
</dbReference>
<evidence type="ECO:0000256" key="1">
    <source>
        <dbReference type="ARBA" id="ARBA00004141"/>
    </source>
</evidence>
<dbReference type="GO" id="GO:0022857">
    <property type="term" value="F:transmembrane transporter activity"/>
    <property type="evidence" value="ECO:0007669"/>
    <property type="project" value="InterPro"/>
</dbReference>
<dbReference type="PANTHER" id="PTHR23506:SF23">
    <property type="entry name" value="GH10249P"/>
    <property type="match status" value="1"/>
</dbReference>
<evidence type="ECO:0000256" key="4">
    <source>
        <dbReference type="ARBA" id="ARBA00022692"/>
    </source>
</evidence>
<organism evidence="9 10">
    <name type="scientific">Schizophyllum amplum</name>
    <dbReference type="NCBI Taxonomy" id="97359"/>
    <lineage>
        <taxon>Eukaryota</taxon>
        <taxon>Fungi</taxon>
        <taxon>Dikarya</taxon>
        <taxon>Basidiomycota</taxon>
        <taxon>Agaricomycotina</taxon>
        <taxon>Agaricomycetes</taxon>
        <taxon>Agaricomycetidae</taxon>
        <taxon>Agaricales</taxon>
        <taxon>Schizophyllaceae</taxon>
        <taxon>Schizophyllum</taxon>
    </lineage>
</organism>
<evidence type="ECO:0000256" key="3">
    <source>
        <dbReference type="ARBA" id="ARBA00022448"/>
    </source>
</evidence>
<feature type="transmembrane region" description="Helical" evidence="7">
    <location>
        <begin position="178"/>
        <end position="197"/>
    </location>
</feature>
<dbReference type="InterPro" id="IPR050930">
    <property type="entry name" value="MFS_Vesicular_Transporter"/>
</dbReference>
<dbReference type="OrthoDB" id="440553at2759"/>
<dbReference type="Gene3D" id="1.20.1250.20">
    <property type="entry name" value="MFS general substrate transporter like domains"/>
    <property type="match status" value="2"/>
</dbReference>
<proteinExistence type="inferred from homology"/>
<dbReference type="Proteomes" id="UP000320762">
    <property type="component" value="Unassembled WGS sequence"/>
</dbReference>
<dbReference type="InterPro" id="IPR011701">
    <property type="entry name" value="MFS"/>
</dbReference>
<dbReference type="SUPFAM" id="SSF103473">
    <property type="entry name" value="MFS general substrate transporter"/>
    <property type="match status" value="1"/>
</dbReference>
<keyword evidence="5 7" id="KW-1133">Transmembrane helix</keyword>
<dbReference type="PROSITE" id="PS50850">
    <property type="entry name" value="MFS"/>
    <property type="match status" value="1"/>
</dbReference>
<protein>
    <submittedName>
        <fullName evidence="9">Major facilitator superfamily domain-containing protein</fullName>
    </submittedName>
</protein>
<evidence type="ECO:0000256" key="5">
    <source>
        <dbReference type="ARBA" id="ARBA00022989"/>
    </source>
</evidence>
<evidence type="ECO:0000256" key="7">
    <source>
        <dbReference type="SAM" id="Phobius"/>
    </source>
</evidence>
<dbReference type="Pfam" id="PF07690">
    <property type="entry name" value="MFS_1"/>
    <property type="match status" value="2"/>
</dbReference>
<accession>A0A550BXF8</accession>
<feature type="domain" description="Major facilitator superfamily (MFS) profile" evidence="8">
    <location>
        <begin position="21"/>
        <end position="486"/>
    </location>
</feature>
<keyword evidence="4 7" id="KW-0812">Transmembrane</keyword>
<dbReference type="STRING" id="97359.A0A550BXF8"/>
<feature type="transmembrane region" description="Helical" evidence="7">
    <location>
        <begin position="149"/>
        <end position="172"/>
    </location>
</feature>
<evidence type="ECO:0000313" key="9">
    <source>
        <dbReference type="EMBL" id="TRM57206.1"/>
    </source>
</evidence>
<dbReference type="PRINTS" id="PR01035">
    <property type="entry name" value="TCRTETA"/>
</dbReference>
<feature type="transmembrane region" description="Helical" evidence="7">
    <location>
        <begin position="111"/>
        <end position="137"/>
    </location>
</feature>
<feature type="transmembrane region" description="Helical" evidence="7">
    <location>
        <begin position="20"/>
        <end position="39"/>
    </location>
</feature>
<sequence>MLEESASRPVGLRWRCSSWFTTIVVGLGITTDLLVYSMIIPVLPFQLQELGYNGVSGLVGWLLFAYSAGLAVFTIPIAVLSERWGSRRWPLIVGLLVLVGSQIMMMEAPTYWVMCLARIIQGFASSIVWVLGLALLCDCTPPSSVGRQLGFAMMGLSVGSIIGPPVGGALYARFGFRGPFIFGIGVCVADLLGRLVIIERKDALRWEIDPAAEIDAVEAPDAEARGEGIASKTASDTADATYAEVAVAICPAGAPAIATDGSQNISQASPSMSVMARSTSNVASGHHFSAMQVLHKLRHSPRAIVTVVMTFVWGIAYSAQEPTLPLHLADQWGFNSSKVGLIYLAGVIPTLFSSPITGWYTDRKGAEWATSWSLLLAVPWWVVITIDGHIALFIVAYCFENLFVSGVVSPLTAELAAVARDIEGVGYAHVYGAFNLAYGIGSSVGPVVGGQMYDHLQRGWMAVCLLAMGLTVMSLALAFCYTGDRPLGARLLGVMKRREREAAQAISDTQTTETSA</sequence>
<feature type="transmembrane region" description="Helical" evidence="7">
    <location>
        <begin position="59"/>
        <end position="80"/>
    </location>
</feature>
<keyword evidence="10" id="KW-1185">Reference proteome</keyword>
<keyword evidence="3" id="KW-0813">Transport</keyword>
<comment type="similarity">
    <text evidence="2">Belongs to the major facilitator superfamily. Vesicular transporter family.</text>
</comment>
<evidence type="ECO:0000256" key="6">
    <source>
        <dbReference type="ARBA" id="ARBA00023136"/>
    </source>
</evidence>
<feature type="transmembrane region" description="Helical" evidence="7">
    <location>
        <begin position="460"/>
        <end position="481"/>
    </location>
</feature>
<feature type="transmembrane region" description="Helical" evidence="7">
    <location>
        <begin position="89"/>
        <end position="105"/>
    </location>
</feature>
<dbReference type="EMBL" id="VDMD01000051">
    <property type="protein sequence ID" value="TRM57206.1"/>
    <property type="molecule type" value="Genomic_DNA"/>
</dbReference>
<evidence type="ECO:0000313" key="10">
    <source>
        <dbReference type="Proteomes" id="UP000320762"/>
    </source>
</evidence>
<dbReference type="GO" id="GO:0016020">
    <property type="term" value="C:membrane"/>
    <property type="evidence" value="ECO:0007669"/>
    <property type="project" value="UniProtKB-SubCell"/>
</dbReference>
<name>A0A550BXF8_9AGAR</name>
<evidence type="ECO:0000259" key="8">
    <source>
        <dbReference type="PROSITE" id="PS50850"/>
    </source>
</evidence>
<comment type="subcellular location">
    <subcellularLocation>
        <location evidence="1">Membrane</location>
        <topology evidence="1">Multi-pass membrane protein</topology>
    </subcellularLocation>
</comment>
<dbReference type="InterPro" id="IPR036259">
    <property type="entry name" value="MFS_trans_sf"/>
</dbReference>